<proteinExistence type="predicted"/>
<evidence type="ECO:0000256" key="3">
    <source>
        <dbReference type="ARBA" id="ARBA00012039"/>
    </source>
</evidence>
<dbReference type="PRINTS" id="PR00141">
    <property type="entry name" value="PROTEASOME"/>
</dbReference>
<dbReference type="PANTHER" id="PTHR32194:SF3">
    <property type="entry name" value="PROTEASOME SUBUNIT BETA"/>
    <property type="match status" value="1"/>
</dbReference>
<dbReference type="GO" id="GO:0005737">
    <property type="term" value="C:cytoplasm"/>
    <property type="evidence" value="ECO:0007669"/>
    <property type="project" value="TreeGrafter"/>
</dbReference>
<sequence length="243" mass="24973">ETRSSSSTSASKQVLFRFRGGGSEDQNHQLDVPGASPLLLAHGTTTVAMVIDGGIIAAVDSRASMGAFIGSSTTTKFIPISKTIVGTMAGGAADCSFWLRVLGEQVRVLTGNGARVTVRAAARVLANVLHGLSGGGLSIGTMIMGWDGGAEGGSPDLYYVDSEGTRVRGSYFAVGSGSTYAYGVLDAGYQRNMTVGAAAALAARAVQRAAFRDAYSGGFINVYHVNATGVTQLSRAYDESVLS</sequence>
<keyword evidence="7" id="KW-0378">Hydrolase</keyword>
<keyword evidence="8 11" id="KW-0647">Proteasome</keyword>
<feature type="non-terminal residue" evidence="11">
    <location>
        <position position="1"/>
    </location>
</feature>
<dbReference type="InterPro" id="IPR001353">
    <property type="entry name" value="Proteasome_sua/b"/>
</dbReference>
<dbReference type="GO" id="GO:0005839">
    <property type="term" value="C:proteasome core complex"/>
    <property type="evidence" value="ECO:0007669"/>
    <property type="project" value="InterPro"/>
</dbReference>
<dbReference type="Gene3D" id="3.60.20.10">
    <property type="entry name" value="Glutamine Phosphoribosylpyrophosphate, subunit 1, domain 1"/>
    <property type="match status" value="1"/>
</dbReference>
<keyword evidence="5" id="KW-0645">Protease</keyword>
<dbReference type="GO" id="GO:0005634">
    <property type="term" value="C:nucleus"/>
    <property type="evidence" value="ECO:0007669"/>
    <property type="project" value="UniProtKB-SubCell"/>
</dbReference>
<dbReference type="Proteomes" id="UP000664859">
    <property type="component" value="Unassembled WGS sequence"/>
</dbReference>
<evidence type="ECO:0000256" key="8">
    <source>
        <dbReference type="ARBA" id="ARBA00022942"/>
    </source>
</evidence>
<evidence type="ECO:0000256" key="2">
    <source>
        <dbReference type="ARBA" id="ARBA00004123"/>
    </source>
</evidence>
<dbReference type="InterPro" id="IPR000243">
    <property type="entry name" value="Pept_T1A_subB"/>
</dbReference>
<dbReference type="PANTHER" id="PTHR32194">
    <property type="entry name" value="METALLOPROTEASE TLDD"/>
    <property type="match status" value="1"/>
</dbReference>
<dbReference type="Pfam" id="PF00227">
    <property type="entry name" value="Proteasome"/>
    <property type="match status" value="1"/>
</dbReference>
<reference evidence="11" key="1">
    <citation type="submission" date="2021-02" db="EMBL/GenBank/DDBJ databases">
        <title>First Annotated Genome of the Yellow-green Alga Tribonema minus.</title>
        <authorList>
            <person name="Mahan K.M."/>
        </authorList>
    </citation>
    <scope>NUCLEOTIDE SEQUENCE</scope>
    <source>
        <strain evidence="11">UTEX B ZZ1240</strain>
    </source>
</reference>
<comment type="catalytic activity">
    <reaction evidence="1">
        <text>Cleavage of peptide bonds with very broad specificity.</text>
        <dbReference type="EC" id="3.4.25.1"/>
    </reaction>
</comment>
<dbReference type="EMBL" id="JAFCMP010000006">
    <property type="protein sequence ID" value="KAG5192413.1"/>
    <property type="molecule type" value="Genomic_DNA"/>
</dbReference>
<name>A0A836CP51_9STRA</name>
<evidence type="ECO:0000256" key="9">
    <source>
        <dbReference type="ARBA" id="ARBA00023145"/>
    </source>
</evidence>
<comment type="subcellular location">
    <subcellularLocation>
        <location evidence="2">Nucleus</location>
    </subcellularLocation>
</comment>
<dbReference type="GO" id="GO:0051603">
    <property type="term" value="P:proteolysis involved in protein catabolic process"/>
    <property type="evidence" value="ECO:0007669"/>
    <property type="project" value="InterPro"/>
</dbReference>
<gene>
    <name evidence="11" type="ORF">JKP88DRAFT_293372</name>
</gene>
<evidence type="ECO:0000256" key="7">
    <source>
        <dbReference type="ARBA" id="ARBA00022801"/>
    </source>
</evidence>
<dbReference type="AlphaFoldDB" id="A0A836CP51"/>
<evidence type="ECO:0000256" key="6">
    <source>
        <dbReference type="ARBA" id="ARBA00022698"/>
    </source>
</evidence>
<keyword evidence="9" id="KW-0865">Zymogen</keyword>
<keyword evidence="12" id="KW-1185">Reference proteome</keyword>
<evidence type="ECO:0000256" key="4">
    <source>
        <dbReference type="ARBA" id="ARBA00022490"/>
    </source>
</evidence>
<evidence type="ECO:0000313" key="12">
    <source>
        <dbReference type="Proteomes" id="UP000664859"/>
    </source>
</evidence>
<protein>
    <recommendedName>
        <fullName evidence="3">proteasome endopeptidase complex</fullName>
        <ecNumber evidence="3">3.4.25.1</ecNumber>
    </recommendedName>
</protein>
<feature type="active site" description="Nucleophile" evidence="10">
    <location>
        <position position="44"/>
    </location>
</feature>
<comment type="caution">
    <text evidence="11">The sequence shown here is derived from an EMBL/GenBank/DDBJ whole genome shotgun (WGS) entry which is preliminary data.</text>
</comment>
<dbReference type="InterPro" id="IPR029055">
    <property type="entry name" value="Ntn_hydrolases_N"/>
</dbReference>
<dbReference type="OrthoDB" id="37597at2759"/>
<dbReference type="EC" id="3.4.25.1" evidence="3"/>
<evidence type="ECO:0000256" key="1">
    <source>
        <dbReference type="ARBA" id="ARBA00001198"/>
    </source>
</evidence>
<dbReference type="InterPro" id="IPR023333">
    <property type="entry name" value="Proteasome_suB-type"/>
</dbReference>
<organism evidence="11 12">
    <name type="scientific">Tribonema minus</name>
    <dbReference type="NCBI Taxonomy" id="303371"/>
    <lineage>
        <taxon>Eukaryota</taxon>
        <taxon>Sar</taxon>
        <taxon>Stramenopiles</taxon>
        <taxon>Ochrophyta</taxon>
        <taxon>PX clade</taxon>
        <taxon>Xanthophyceae</taxon>
        <taxon>Tribonematales</taxon>
        <taxon>Tribonemataceae</taxon>
        <taxon>Tribonema</taxon>
    </lineage>
</organism>
<keyword evidence="4" id="KW-0963">Cytoplasm</keyword>
<accession>A0A836CP51</accession>
<evidence type="ECO:0000313" key="11">
    <source>
        <dbReference type="EMBL" id="KAG5192413.1"/>
    </source>
</evidence>
<dbReference type="SUPFAM" id="SSF56235">
    <property type="entry name" value="N-terminal nucleophile aminohydrolases (Ntn hydrolases)"/>
    <property type="match status" value="1"/>
</dbReference>
<evidence type="ECO:0000256" key="5">
    <source>
        <dbReference type="ARBA" id="ARBA00022670"/>
    </source>
</evidence>
<evidence type="ECO:0000256" key="10">
    <source>
        <dbReference type="PIRSR" id="PIRSR600243-1"/>
    </source>
</evidence>
<dbReference type="PROSITE" id="PS51476">
    <property type="entry name" value="PROTEASOME_BETA_2"/>
    <property type="match status" value="1"/>
</dbReference>
<dbReference type="GO" id="GO:0004298">
    <property type="term" value="F:threonine-type endopeptidase activity"/>
    <property type="evidence" value="ECO:0007669"/>
    <property type="project" value="UniProtKB-KW"/>
</dbReference>
<keyword evidence="6" id="KW-0888">Threonine protease</keyword>